<dbReference type="AlphaFoldDB" id="A0A8J6CZU7"/>
<dbReference type="GO" id="GO:0009694">
    <property type="term" value="P:jasmonic acid metabolic process"/>
    <property type="evidence" value="ECO:0007669"/>
    <property type="project" value="TreeGrafter"/>
</dbReference>
<dbReference type="InterPro" id="IPR000073">
    <property type="entry name" value="AB_hydrolase_1"/>
</dbReference>
<sequence>MGEEVMMSMTEKETAAMNNPHFVLVHGIGGGAWCWYKIKCLMENSGYKVSCIDLKGAGTDRSDANSIVSFDDYNKPLMDFMSALPHTEQVILVGHSAGGLSVTQATHKFANKIRLAVYVAATMLKSGFLTDQDIKDGLLLVTLRDGSWFPSANCFHIGLAGVPDLSQFGDVYELGFGLGAEQPPTTAIVKKEFQRKIIYQMSPQEDSTLAAMLLRPGPILALQSARFKEDGEMVEKVGRIYIKTVHDNVIKPEQQEAMIKRWPPSQVHVLDSDHSPFFSAPFSLFGLLLKVAATSAGYK</sequence>
<gene>
    <name evidence="3" type="ORF">CXB51_010882</name>
</gene>
<protein>
    <recommendedName>
        <fullName evidence="2">AB hydrolase-1 domain-containing protein</fullName>
    </recommendedName>
</protein>
<dbReference type="PANTHER" id="PTHR10992">
    <property type="entry name" value="METHYLESTERASE FAMILY MEMBER"/>
    <property type="match status" value="1"/>
</dbReference>
<dbReference type="SUPFAM" id="SSF53474">
    <property type="entry name" value="alpha/beta-Hydrolases"/>
    <property type="match status" value="1"/>
</dbReference>
<keyword evidence="1" id="KW-0378">Hydrolase</keyword>
<dbReference type="PANTHER" id="PTHR10992:SF1032">
    <property type="entry name" value="METHYLESTERASE 17"/>
    <property type="match status" value="1"/>
</dbReference>
<dbReference type="FunFam" id="3.40.50.1820:FF:000025">
    <property type="entry name" value="putative methylesterase 11, chloroplastic"/>
    <property type="match status" value="1"/>
</dbReference>
<dbReference type="GO" id="GO:0009696">
    <property type="term" value="P:salicylic acid metabolic process"/>
    <property type="evidence" value="ECO:0007669"/>
    <property type="project" value="TreeGrafter"/>
</dbReference>
<dbReference type="GO" id="GO:0080030">
    <property type="term" value="F:methyl indole-3-acetate esterase activity"/>
    <property type="evidence" value="ECO:0007669"/>
    <property type="project" value="TreeGrafter"/>
</dbReference>
<dbReference type="EMBL" id="JAHUZN010000005">
    <property type="protein sequence ID" value="KAG8493492.1"/>
    <property type="molecule type" value="Genomic_DNA"/>
</dbReference>
<dbReference type="Gene3D" id="3.40.50.1820">
    <property type="entry name" value="alpha/beta hydrolase"/>
    <property type="match status" value="1"/>
</dbReference>
<evidence type="ECO:0000256" key="1">
    <source>
        <dbReference type="ARBA" id="ARBA00022801"/>
    </source>
</evidence>
<dbReference type="InterPro" id="IPR029058">
    <property type="entry name" value="AB_hydrolase_fold"/>
</dbReference>
<dbReference type="GO" id="GO:0080032">
    <property type="term" value="F:methyl jasmonate esterase activity"/>
    <property type="evidence" value="ECO:0007669"/>
    <property type="project" value="TreeGrafter"/>
</dbReference>
<evidence type="ECO:0000313" key="3">
    <source>
        <dbReference type="EMBL" id="KAG8493492.1"/>
    </source>
</evidence>
<dbReference type="Pfam" id="PF12697">
    <property type="entry name" value="Abhydrolase_6"/>
    <property type="match status" value="1"/>
</dbReference>
<dbReference type="Proteomes" id="UP000701853">
    <property type="component" value="Chromosome 5"/>
</dbReference>
<reference evidence="3 4" key="1">
    <citation type="journal article" date="2021" name="bioRxiv">
        <title>The Gossypium anomalum genome as a resource for cotton improvement and evolutionary analysis of hybrid incompatibility.</title>
        <authorList>
            <person name="Grover C.E."/>
            <person name="Yuan D."/>
            <person name="Arick M.A."/>
            <person name="Miller E.R."/>
            <person name="Hu G."/>
            <person name="Peterson D.G."/>
            <person name="Wendel J.F."/>
            <person name="Udall J.A."/>
        </authorList>
    </citation>
    <scope>NUCLEOTIDE SEQUENCE [LARGE SCALE GENOMIC DNA]</scope>
    <source>
        <strain evidence="3">JFW-Udall</strain>
        <tissue evidence="3">Leaf</tissue>
    </source>
</reference>
<evidence type="ECO:0000259" key="2">
    <source>
        <dbReference type="Pfam" id="PF12697"/>
    </source>
</evidence>
<dbReference type="GO" id="GO:0080031">
    <property type="term" value="F:methyl salicylate esterase activity"/>
    <property type="evidence" value="ECO:0007669"/>
    <property type="project" value="TreeGrafter"/>
</dbReference>
<dbReference type="InterPro" id="IPR045889">
    <property type="entry name" value="MES/HNL"/>
</dbReference>
<name>A0A8J6CZU7_9ROSI</name>
<organism evidence="3 4">
    <name type="scientific">Gossypium anomalum</name>
    <dbReference type="NCBI Taxonomy" id="47600"/>
    <lineage>
        <taxon>Eukaryota</taxon>
        <taxon>Viridiplantae</taxon>
        <taxon>Streptophyta</taxon>
        <taxon>Embryophyta</taxon>
        <taxon>Tracheophyta</taxon>
        <taxon>Spermatophyta</taxon>
        <taxon>Magnoliopsida</taxon>
        <taxon>eudicotyledons</taxon>
        <taxon>Gunneridae</taxon>
        <taxon>Pentapetalae</taxon>
        <taxon>rosids</taxon>
        <taxon>malvids</taxon>
        <taxon>Malvales</taxon>
        <taxon>Malvaceae</taxon>
        <taxon>Malvoideae</taxon>
        <taxon>Gossypium</taxon>
    </lineage>
</organism>
<keyword evidence="4" id="KW-1185">Reference proteome</keyword>
<dbReference type="OrthoDB" id="1263307at2759"/>
<accession>A0A8J6CZU7</accession>
<comment type="caution">
    <text evidence="3">The sequence shown here is derived from an EMBL/GenBank/DDBJ whole genome shotgun (WGS) entry which is preliminary data.</text>
</comment>
<proteinExistence type="predicted"/>
<evidence type="ECO:0000313" key="4">
    <source>
        <dbReference type="Proteomes" id="UP000701853"/>
    </source>
</evidence>
<feature type="domain" description="AB hydrolase-1" evidence="2">
    <location>
        <begin position="22"/>
        <end position="281"/>
    </location>
</feature>